<dbReference type="OrthoDB" id="273319at2"/>
<dbReference type="SUPFAM" id="SSF49899">
    <property type="entry name" value="Concanavalin A-like lectins/glucanases"/>
    <property type="match status" value="1"/>
</dbReference>
<accession>A0A4Q5IVV2</accession>
<keyword evidence="3" id="KW-1185">Reference proteome</keyword>
<dbReference type="Gene3D" id="2.60.120.200">
    <property type="match status" value="1"/>
</dbReference>
<sequence>MTSHRPVRHVRRLLVPLVAAGTAAALTLGIAPASQAHHADPPGPVNAQTTYDWGKPIWQDDFVGGLKDIWRTRSPHGNVRNQHGMLTLNTGKRGSVSAKLKGTGHETGRWEIRLRSRQYGHDHGHYKVRTELVPAAKRPQNCGARNVALNSYTLGGNRAHHYIRSLPANQSTSHTGLNLGNDRWHTFAVEVTEKRISWFVDAHVISTETRPEALSNVPYTVRFTMLAPNADKRMNPSRMQMDWLRYFTLRKPNSQSVEAPLPRSGSYADAC</sequence>
<dbReference type="PROSITE" id="PS51318">
    <property type="entry name" value="TAT"/>
    <property type="match status" value="1"/>
</dbReference>
<keyword evidence="2" id="KW-0378">Hydrolase</keyword>
<evidence type="ECO:0000313" key="2">
    <source>
        <dbReference type="EMBL" id="RYU10187.1"/>
    </source>
</evidence>
<protein>
    <submittedName>
        <fullName evidence="2">Glycosyl hydrolase family protein</fullName>
    </submittedName>
</protein>
<dbReference type="AlphaFoldDB" id="A0A4Q5IVV2"/>
<dbReference type="Proteomes" id="UP000291189">
    <property type="component" value="Unassembled WGS sequence"/>
</dbReference>
<feature type="chain" id="PRO_5038863360" evidence="1">
    <location>
        <begin position="40"/>
        <end position="271"/>
    </location>
</feature>
<gene>
    <name evidence="2" type="ORF">ETU37_17400</name>
</gene>
<comment type="caution">
    <text evidence="2">The sequence shown here is derived from an EMBL/GenBank/DDBJ whole genome shotgun (WGS) entry which is preliminary data.</text>
</comment>
<proteinExistence type="predicted"/>
<evidence type="ECO:0000256" key="1">
    <source>
        <dbReference type="SAM" id="SignalP"/>
    </source>
</evidence>
<name>A0A4Q5IVV2_9ACTN</name>
<keyword evidence="1" id="KW-0732">Signal</keyword>
<reference evidence="2 3" key="1">
    <citation type="submission" date="2019-01" db="EMBL/GenBank/DDBJ databases">
        <title>Nocardioides guangzhouensis sp. nov., an actinobacterium isolated from soil.</title>
        <authorList>
            <person name="Fu Y."/>
            <person name="Cai Y."/>
            <person name="Lin Z."/>
            <person name="Chen P."/>
        </authorList>
    </citation>
    <scope>NUCLEOTIDE SEQUENCE [LARGE SCALE GENOMIC DNA]</scope>
    <source>
        <strain evidence="2 3">NBRC 105384</strain>
    </source>
</reference>
<feature type="signal peptide" evidence="1">
    <location>
        <begin position="1"/>
        <end position="39"/>
    </location>
</feature>
<organism evidence="2 3">
    <name type="scientific">Nocardioides iriomotensis</name>
    <dbReference type="NCBI Taxonomy" id="715784"/>
    <lineage>
        <taxon>Bacteria</taxon>
        <taxon>Bacillati</taxon>
        <taxon>Actinomycetota</taxon>
        <taxon>Actinomycetes</taxon>
        <taxon>Propionibacteriales</taxon>
        <taxon>Nocardioidaceae</taxon>
        <taxon>Nocardioides</taxon>
    </lineage>
</organism>
<dbReference type="GO" id="GO:0016787">
    <property type="term" value="F:hydrolase activity"/>
    <property type="evidence" value="ECO:0007669"/>
    <property type="project" value="UniProtKB-KW"/>
</dbReference>
<dbReference type="EMBL" id="SDPU01000032">
    <property type="protein sequence ID" value="RYU10187.1"/>
    <property type="molecule type" value="Genomic_DNA"/>
</dbReference>
<dbReference type="InterPro" id="IPR013320">
    <property type="entry name" value="ConA-like_dom_sf"/>
</dbReference>
<evidence type="ECO:0000313" key="3">
    <source>
        <dbReference type="Proteomes" id="UP000291189"/>
    </source>
</evidence>
<dbReference type="InterPro" id="IPR006311">
    <property type="entry name" value="TAT_signal"/>
</dbReference>